<organism evidence="4">
    <name type="scientific">Arabidopsis thaliana</name>
    <name type="common">Mouse-ear cress</name>
    <dbReference type="NCBI Taxonomy" id="3702"/>
    <lineage>
        <taxon>Eukaryota</taxon>
        <taxon>Viridiplantae</taxon>
        <taxon>Streptophyta</taxon>
        <taxon>Embryophyta</taxon>
        <taxon>Tracheophyta</taxon>
        <taxon>Spermatophyta</taxon>
        <taxon>Magnoliopsida</taxon>
        <taxon>eudicotyledons</taxon>
        <taxon>Gunneridae</taxon>
        <taxon>Pentapetalae</taxon>
        <taxon>rosids</taxon>
        <taxon>malvids</taxon>
        <taxon>Brassicales</taxon>
        <taxon>Brassicaceae</taxon>
        <taxon>Camelineae</taxon>
        <taxon>Arabidopsis</taxon>
    </lineage>
</organism>
<dbReference type="SMR" id="Q9SV63"/>
<dbReference type="PaxDb" id="3702-AT4G13060.1"/>
<keyword evidence="6" id="KW-1185">Reference proteome</keyword>
<protein>
    <submittedName>
        <fullName evidence="3">F-box associated ubiquitination effector family protein</fullName>
    </submittedName>
</protein>
<reference evidence="6" key="7">
    <citation type="journal article" date="2017" name="Plant J.">
        <title>Araport11: a complete reannotation of the Arabidopsis thaliana reference genome.</title>
        <authorList>
            <person name="Cheng C.Y."/>
            <person name="Krishnakumar V."/>
            <person name="Chan A.P."/>
            <person name="Thibaud-Nissen F."/>
            <person name="Schobel S."/>
            <person name="Town C.D."/>
        </authorList>
    </citation>
    <scope>GENOME REANNOTATION</scope>
    <source>
        <strain evidence="6">cv. Columbia</strain>
    </source>
</reference>
<accession>Q9SV63</accession>
<proteinExistence type="predicted"/>
<reference evidence="5" key="3">
    <citation type="submission" date="2000-03" db="EMBL/GenBank/DDBJ databases">
        <authorList>
            <person name="Pohl T."/>
            <person name="Weizenegger T."/>
            <person name="Mewes H.W."/>
            <person name="Lemcke K."/>
            <person name="Mayer K.F.X."/>
        </authorList>
    </citation>
    <scope>NUCLEOTIDE SEQUENCE</scope>
</reference>
<reference evidence="3 6" key="1">
    <citation type="journal article" date="1999" name="Nature">
        <title>Sequence and analysis of chromosome 4 of the plant Arabidopsis thaliana.</title>
        <authorList>
            <consortium name="EU"/>
            <consortium name="CSHL and WU Arabidopsis Sequencing Project"/>
            <person name="Mayer K."/>
            <person name="Schuller C."/>
            <person name="Wambutt R."/>
            <person name="Murphy G."/>
            <person name="Volckaert G."/>
            <person name="Pohl T."/>
            <person name="Dusterhoft A."/>
            <person name="Stiekema W."/>
            <person name="Entian K.D."/>
            <person name="Terryn N."/>
            <person name="Harris B."/>
            <person name="Ansorge W."/>
            <person name="Brandt P."/>
            <person name="Grivell L."/>
            <person name="Rieger M."/>
            <person name="Weichselgartner M."/>
            <person name="de Simone V."/>
            <person name="Obermaier B."/>
            <person name="Mache R."/>
            <person name="Muller M."/>
            <person name="Kreis M."/>
            <person name="Delseny M."/>
            <person name="Puigdomenech P."/>
            <person name="Watson M."/>
            <person name="Schmidtheini T."/>
            <person name="Reichert B."/>
            <person name="Portatelle D."/>
            <person name="Perez-Alonso M."/>
            <person name="Boutry M."/>
            <person name="Bancroft I."/>
            <person name="Vos P."/>
            <person name="Hoheisel J."/>
            <person name="Zimmermann W."/>
            <person name="Wedler H."/>
            <person name="Ridley P."/>
            <person name="Langham S.A."/>
            <person name="McCullagh B."/>
            <person name="Bilham L."/>
            <person name="Robben J."/>
            <person name="Van der Schueren J."/>
            <person name="Grymonprez B."/>
            <person name="Chuang Y.J."/>
            <person name="Vandenbussche F."/>
            <person name="Braeken M."/>
            <person name="Weltjens I."/>
            <person name="Voet M."/>
            <person name="Bastiaens I."/>
            <person name="Aert R."/>
            <person name="Defoor E."/>
            <person name="Weitzenegger T."/>
            <person name="Bothe G."/>
            <person name="Ramsperger U."/>
            <person name="Hilbert H."/>
            <person name="Braun M."/>
            <person name="Holzer E."/>
            <person name="Brandt A."/>
            <person name="Peters S."/>
            <person name="van Staveren M."/>
            <person name="Dirske W."/>
            <person name="Mooijman P."/>
            <person name="Klein Lankhorst R."/>
            <person name="Rose M."/>
            <person name="Hauf J."/>
            <person name="Kotter P."/>
            <person name="Berneiser S."/>
            <person name="Hempel S."/>
            <person name="Feldpausch M."/>
            <person name="Lamberth S."/>
            <person name="Van den Daele H."/>
            <person name="De Keyser A."/>
            <person name="Buysshaert C."/>
            <person name="Gielen J."/>
            <person name="Villarroel R."/>
            <person name="De Clercq R."/>
            <person name="Van Montagu M."/>
            <person name="Rogers J."/>
            <person name="Cronin A."/>
            <person name="Quail M."/>
            <person name="Bray-Allen S."/>
            <person name="Clark L."/>
            <person name="Doggett J."/>
            <person name="Hall S."/>
            <person name="Kay M."/>
            <person name="Lennard N."/>
            <person name="McLay K."/>
            <person name="Mayes R."/>
            <person name="Pettett A."/>
            <person name="Rajandream M.A."/>
            <person name="Lyne M."/>
            <person name="Benes V."/>
            <person name="Rechmann S."/>
            <person name="Borkova D."/>
            <person name="Blocker H."/>
            <person name="Scharfe M."/>
            <person name="Grimm M."/>
            <person name="Lohnert T.H."/>
            <person name="Dose S."/>
            <person name="de Haan M."/>
            <person name="Maarse A."/>
            <person name="Schafer M."/>
            <person name="Muller-Auer S."/>
            <person name="Gabel C."/>
            <person name="Fuchs M."/>
            <person name="Fartmann B."/>
            <person name="Granderath K."/>
            <person name="Dauner D."/>
            <person name="Herzl A."/>
            <person name="Neumann S."/>
            <person name="Argiriou A."/>
            <person name="Vitale D."/>
            <person name="Liguori R."/>
            <person name="Piravandi E."/>
            <person name="Massenet O."/>
            <person name="Quigley F."/>
            <person name="Clabauld G."/>
            <person name="Mundlein A."/>
            <person name="Felber R."/>
            <person name="Schnabl S."/>
            <person name="Hiller R."/>
            <person name="Schmidt W."/>
            <person name="Lecharny A."/>
            <person name="Aubourg S."/>
            <person name="Chefdor F."/>
            <person name="Cooke R."/>
            <person name="Berger C."/>
            <person name="Montfort A."/>
            <person name="Casacuberta E."/>
            <person name="Gibbons T."/>
            <person name="Weber N."/>
            <person name="Vandenbol M."/>
            <person name="Bargues M."/>
            <person name="Terol J."/>
            <person name="Torres A."/>
            <person name="Perez-Perez A."/>
            <person name="Purnelle B."/>
            <person name="Bent E."/>
            <person name="Johnson S."/>
            <person name="Tacon D."/>
            <person name="Jesse T."/>
            <person name="Heijnen L."/>
            <person name="Schwarz S."/>
            <person name="Scholler P."/>
            <person name="Heber S."/>
            <person name="Francs P."/>
            <person name="Bielke C."/>
            <person name="Frishman D."/>
            <person name="Haase D."/>
            <person name="Lemcke K."/>
            <person name="Mewes H.W."/>
            <person name="Stocker S."/>
            <person name="Zaccaria P."/>
            <person name="Bevan M."/>
            <person name="Wilson R.K."/>
            <person name="de la Bastide M."/>
            <person name="Habermann K."/>
            <person name="Parnell L."/>
            <person name="Dedhia N."/>
            <person name="Gnoj L."/>
            <person name="Schutz K."/>
            <person name="Huang E."/>
            <person name="Spiegel L."/>
            <person name="Sehkon M."/>
            <person name="Murray J."/>
            <person name="Sheet P."/>
            <person name="Cordes M."/>
            <person name="Abu-Threideh J."/>
            <person name="Stoneking T."/>
            <person name="Kalicki J."/>
            <person name="Graves T."/>
            <person name="Harmon G."/>
            <person name="Edwards J."/>
            <person name="Latreille P."/>
            <person name="Courtney L."/>
            <person name="Cloud J."/>
            <person name="Abbott A."/>
            <person name="Scott K."/>
            <person name="Johnson D."/>
            <person name="Minx P."/>
            <person name="Bentley D."/>
            <person name="Fulton B."/>
            <person name="Miller N."/>
            <person name="Greco T."/>
            <person name="Kemp K."/>
            <person name="Kramer J."/>
            <person name="Fulton L."/>
            <person name="Mardis E."/>
            <person name="Dante M."/>
            <person name="Pepin K."/>
            <person name="Hillier L."/>
            <person name="Nelson J."/>
            <person name="Spieth J."/>
            <person name="Ryan E."/>
            <person name="Andrews S."/>
            <person name="Geisel C."/>
            <person name="Layman D."/>
            <person name="Du H."/>
            <person name="Ali J."/>
            <person name="Berghoff A."/>
            <person name="Jones K."/>
            <person name="Drone K."/>
            <person name="Cotton M."/>
            <person name="Joshu C."/>
            <person name="Antonoiu B."/>
            <person name="Zidanic M."/>
            <person name="Strong C."/>
            <person name="Sun H."/>
            <person name="Lamar B."/>
            <person name="Yordan C."/>
            <person name="Ma P."/>
            <person name="Zhong J."/>
            <person name="Preston R."/>
            <person name="Vil D."/>
            <person name="Shekher M."/>
            <person name="Matero A."/>
            <person name="Shah R."/>
            <person name="Swaby I.K."/>
            <person name="O'Shaughnessy A."/>
            <person name="Rodriguez M."/>
            <person name="Hoffmann J."/>
            <person name="Till S."/>
            <person name="Granat S."/>
            <person name="Shohdy N."/>
            <person name="Hasegawa A."/>
            <person name="Hameed A."/>
            <person name="Lodhi M."/>
            <person name="Johnson A."/>
            <person name="Chen E."/>
            <person name="Marra M."/>
            <person name="Martienssen R."/>
            <person name="McCombie W.R."/>
        </authorList>
    </citation>
    <scope>NUCLEOTIDE SEQUENCE [LARGE SCALE GENOMIC DNA]</scope>
    <source>
        <strain evidence="6">cv. Columbia</strain>
    </source>
</reference>
<evidence type="ECO:0000313" key="5">
    <source>
        <dbReference type="EMBL" id="CAB78348.1"/>
    </source>
</evidence>
<dbReference type="OMA" id="DEMACLR"/>
<dbReference type="HOGENOM" id="CLU_027176_8_0_1"/>
<dbReference type="Pfam" id="PF08268">
    <property type="entry name" value="FBA_3"/>
    <property type="match status" value="1"/>
</dbReference>
<dbReference type="EMBL" id="CP002687">
    <property type="protein sequence ID" value="AEE83225.1"/>
    <property type="molecule type" value="Genomic_DNA"/>
</dbReference>
<dbReference type="EMBL" id="AL079349">
    <property type="protein sequence ID" value="CAB45505.1"/>
    <property type="molecule type" value="Genomic_DNA"/>
</dbReference>
<dbReference type="InterPro" id="IPR011043">
    <property type="entry name" value="Gal_Oxase/kelch_b-propeller"/>
</dbReference>
<reference evidence="3" key="5">
    <citation type="submission" date="2011-02" db="EMBL/GenBank/DDBJ databases">
        <authorList>
            <consortium name="TAIR"/>
            <person name="Swarbreck D."/>
            <person name="Lamesch P."/>
            <person name="Wilks C."/>
            <person name="Huala E."/>
        </authorList>
    </citation>
    <scope>NUCLEOTIDE SEQUENCE</scope>
</reference>
<evidence type="ECO:0000313" key="3">
    <source>
        <dbReference type="EMBL" id="AEE83225.1"/>
    </source>
</evidence>
<dbReference type="PANTHER" id="PTHR31111:SF43">
    <property type="entry name" value="F-BOX ASSOCIATED UBIQUITINATION EFFECTOR FAMILY PROTEIN"/>
    <property type="match status" value="1"/>
</dbReference>
<dbReference type="Araport" id="AT4G13060"/>
<evidence type="ECO:0000313" key="6">
    <source>
        <dbReference type="Proteomes" id="UP000006548"/>
    </source>
</evidence>
<dbReference type="GeneID" id="826920"/>
<reference evidence="3" key="6">
    <citation type="submission" date="2016-05" db="EMBL/GenBank/DDBJ databases">
        <authorList>
            <person name="Krishnakumar V."/>
            <person name="Cheng C.-Y."/>
            <person name="Chan A.P."/>
            <person name="Schobel S."/>
            <person name="Kim M."/>
            <person name="Ferlanti E.S."/>
            <person name="Belyaeva I."/>
            <person name="Rosen B.D."/>
            <person name="Micklem G."/>
            <person name="Miller J.R."/>
            <person name="Vaughn M."/>
            <person name="Town C.D."/>
        </authorList>
    </citation>
    <scope>NUCLEOTIDE SEQUENCE</scope>
</reference>
<dbReference type="InterPro" id="IPR013187">
    <property type="entry name" value="F-box-assoc_dom_typ3"/>
</dbReference>
<dbReference type="AlphaFoldDB" id="Q9SV63"/>
<dbReference type="NCBIfam" id="TIGR01640">
    <property type="entry name" value="F_box_assoc_1"/>
    <property type="match status" value="2"/>
</dbReference>
<dbReference type="ExpressionAtlas" id="Q9SV63">
    <property type="expression patterns" value="baseline and differential"/>
</dbReference>
<evidence type="ECO:0000313" key="4">
    <source>
        <dbReference type="EMBL" id="CAB45505.1"/>
    </source>
</evidence>
<dbReference type="EMBL" id="AL161535">
    <property type="protein sequence ID" value="CAB78348.1"/>
    <property type="molecule type" value="Genomic_DNA"/>
</dbReference>
<reference evidence="4" key="4">
    <citation type="submission" date="2001-10" db="EMBL/GenBank/DDBJ databases">
        <authorList>
            <person name="EU Arabidopsis sequencing project"/>
        </authorList>
    </citation>
    <scope>NUCLEOTIDE SEQUENCE</scope>
</reference>
<evidence type="ECO:0000313" key="2">
    <source>
        <dbReference type="Araport" id="AT4G13060"/>
    </source>
</evidence>
<gene>
    <name evidence="2 3" type="ordered locus">At4g13060</name>
    <name evidence="3" type="ORF">F25G13.150</name>
    <name evidence="3" type="ORF">F25G13_150</name>
</gene>
<dbReference type="TAIR" id="AT4G13060"/>
<reference evidence="4" key="2">
    <citation type="submission" date="1999-06" db="EMBL/GenBank/DDBJ databases">
        <authorList>
            <person name="Bevan M."/>
            <person name="Pohl T."/>
            <person name="Weizenegger T."/>
            <person name="Bancroft I."/>
            <person name="Mewes H.W."/>
            <person name="Rudd S."/>
            <person name="Schoof H."/>
            <person name="Mayer K.F.X."/>
        </authorList>
    </citation>
    <scope>NUCLEOTIDE SEQUENCE</scope>
</reference>
<dbReference type="PIR" id="T10208">
    <property type="entry name" value="T10208"/>
</dbReference>
<name>Q9SV63_ARATH</name>
<sequence length="335" mass="39037">MAKDDQHKQVLYMLSFHENFKSYSDVNNFHNMPPTEDCHYYNYSASVNGLVTFRNNTEIVIWNPTMKEHITLLQPKISKPLKIYLGYDPKENTYKLLSVANLNTLWDDYQKPHILTLGSQESWRVIKNSPDHKPTSRYYCINGVVYYNAYISSEEHRRGHNTVPAFTKEFELGVRVKHIIMSFDVRSEKFKSIQIPSSGHQYELMCYKSLMSYKGKLAWVCCNSNIIKLWVLLDAGKQEWSENEFVLPSLPQRDLLGSARLSGATSTGEFIYVSGKHFKDISAFYYDPVRKTITSVKGLYYEEFRCCYGFSNDEMACLRSYPNHIESLMSLRNIM</sequence>
<evidence type="ECO:0000259" key="1">
    <source>
        <dbReference type="Pfam" id="PF08268"/>
    </source>
</evidence>
<dbReference type="PANTHER" id="PTHR31111">
    <property type="entry name" value="BNAA05G37150D PROTEIN-RELATED"/>
    <property type="match status" value="1"/>
</dbReference>
<dbReference type="Proteomes" id="UP000006548">
    <property type="component" value="Chromosome 4"/>
</dbReference>
<feature type="domain" description="F-box associated beta-propeller type 3" evidence="1">
    <location>
        <begin position="7"/>
        <end position="298"/>
    </location>
</feature>
<dbReference type="InterPro" id="IPR017451">
    <property type="entry name" value="F-box-assoc_interact_dom"/>
</dbReference>
<dbReference type="KEGG" id="ath:AT4G13060"/>
<dbReference type="SUPFAM" id="SSF50965">
    <property type="entry name" value="Galactose oxidase, central domain"/>
    <property type="match status" value="1"/>
</dbReference>